<dbReference type="GO" id="GO:0000976">
    <property type="term" value="F:transcription cis-regulatory region binding"/>
    <property type="evidence" value="ECO:0007669"/>
    <property type="project" value="TreeGrafter"/>
</dbReference>
<dbReference type="SUPFAM" id="SSF46689">
    <property type="entry name" value="Homeodomain-like"/>
    <property type="match status" value="1"/>
</dbReference>
<dbReference type="GO" id="GO:0003700">
    <property type="term" value="F:DNA-binding transcription factor activity"/>
    <property type="evidence" value="ECO:0007669"/>
    <property type="project" value="InterPro"/>
</dbReference>
<dbReference type="InterPro" id="IPR009057">
    <property type="entry name" value="Homeodomain-like_sf"/>
</dbReference>
<gene>
    <name evidence="5" type="ORF">RGQ30_02190</name>
</gene>
<evidence type="ECO:0000256" key="3">
    <source>
        <dbReference type="ARBA" id="ARBA00023163"/>
    </source>
</evidence>
<dbReference type="SMART" id="SM00342">
    <property type="entry name" value="HTH_ARAC"/>
    <property type="match status" value="1"/>
</dbReference>
<keyword evidence="1" id="KW-0805">Transcription regulation</keyword>
<dbReference type="Pfam" id="PF12625">
    <property type="entry name" value="Arabinose_bd"/>
    <property type="match status" value="1"/>
</dbReference>
<evidence type="ECO:0000313" key="6">
    <source>
        <dbReference type="Proteomes" id="UP001329151"/>
    </source>
</evidence>
<organism evidence="5 6">
    <name type="scientific">Limnobacter thiooxidans</name>
    <dbReference type="NCBI Taxonomy" id="131080"/>
    <lineage>
        <taxon>Bacteria</taxon>
        <taxon>Pseudomonadati</taxon>
        <taxon>Pseudomonadota</taxon>
        <taxon>Betaproteobacteria</taxon>
        <taxon>Burkholderiales</taxon>
        <taxon>Burkholderiaceae</taxon>
        <taxon>Limnobacter</taxon>
    </lineage>
</organism>
<feature type="domain" description="HTH araC/xylS-type" evidence="4">
    <location>
        <begin position="253"/>
        <end position="350"/>
    </location>
</feature>
<dbReference type="Pfam" id="PF12833">
    <property type="entry name" value="HTH_18"/>
    <property type="match status" value="1"/>
</dbReference>
<dbReference type="KEGG" id="lto:RGQ30_02190"/>
<dbReference type="AlphaFoldDB" id="A0AA86MAE7"/>
<dbReference type="InterPro" id="IPR018060">
    <property type="entry name" value="HTH_AraC"/>
</dbReference>
<evidence type="ECO:0000256" key="2">
    <source>
        <dbReference type="ARBA" id="ARBA00023125"/>
    </source>
</evidence>
<name>A0AA86MAE7_9BURK</name>
<dbReference type="PRINTS" id="PR00032">
    <property type="entry name" value="HTHARAC"/>
</dbReference>
<accession>A0AA86MAE7</accession>
<dbReference type="PROSITE" id="PS01124">
    <property type="entry name" value="HTH_ARAC_FAMILY_2"/>
    <property type="match status" value="1"/>
</dbReference>
<keyword evidence="6" id="KW-1185">Reference proteome</keyword>
<protein>
    <submittedName>
        <fullName evidence="5">AraC family transcriptional regulator</fullName>
    </submittedName>
</protein>
<sequence>MLGMELKDYPQLRLLEQTTVAQAYPLFFVNYAVQRGFLAEDVLEHSGLTLAQLQVPHARIAAAQHGVIVMNLLALFQSEHIAIDMGLQSSLTKAGMIGFGLMSCASLREAVELGIRFLPTKVPFYTIDTTEDERTFVCHIREAMSLEPVRKFAIENFVIEVWRLFESLFNPIGNSNEASGIELWFDWPEPAYYASYASSLPRCRFNAAGNQIRIPVKWLDLPLPTANATTAQMVIQQCEQELIALGLGDNLSGRVKNLLICRDGRYPQLEDMAETLHMSVRTLKRKLQTEGRSFTDLLGEVIQRDACLLLETTRLTVDEIAQRVGYQDRANFTRAFKKLTGKTPSEYRDWVVLR</sequence>
<dbReference type="Proteomes" id="UP001329151">
    <property type="component" value="Chromosome"/>
</dbReference>
<keyword evidence="3" id="KW-0804">Transcription</keyword>
<evidence type="ECO:0000256" key="1">
    <source>
        <dbReference type="ARBA" id="ARBA00023015"/>
    </source>
</evidence>
<dbReference type="InterPro" id="IPR020449">
    <property type="entry name" value="Tscrpt_reg_AraC-type_HTH"/>
</dbReference>
<evidence type="ECO:0000313" key="5">
    <source>
        <dbReference type="EMBL" id="BET24718.1"/>
    </source>
</evidence>
<evidence type="ECO:0000259" key="4">
    <source>
        <dbReference type="PROSITE" id="PS01124"/>
    </source>
</evidence>
<dbReference type="GO" id="GO:0005829">
    <property type="term" value="C:cytosol"/>
    <property type="evidence" value="ECO:0007669"/>
    <property type="project" value="TreeGrafter"/>
</dbReference>
<dbReference type="PANTHER" id="PTHR47894:SF1">
    <property type="entry name" value="HTH-TYPE TRANSCRIPTIONAL REGULATOR VQSM"/>
    <property type="match status" value="1"/>
</dbReference>
<proteinExistence type="predicted"/>
<reference evidence="5 6" key="1">
    <citation type="submission" date="2023-10" db="EMBL/GenBank/DDBJ databases">
        <title>Complete Genome Sequence of Limnobacter thiooxidans CS-K2T, Isolated from freshwater lake sediments in Bavaria, Germany.</title>
        <authorList>
            <person name="Naruki M."/>
            <person name="Watanabe A."/>
            <person name="Warashina T."/>
            <person name="Morita T."/>
            <person name="Arakawa K."/>
        </authorList>
    </citation>
    <scope>NUCLEOTIDE SEQUENCE [LARGE SCALE GENOMIC DNA]</scope>
    <source>
        <strain evidence="5 6">CS-K2</strain>
    </source>
</reference>
<dbReference type="InterPro" id="IPR032687">
    <property type="entry name" value="AraC-type_N"/>
</dbReference>
<dbReference type="PANTHER" id="PTHR47894">
    <property type="entry name" value="HTH-TYPE TRANSCRIPTIONAL REGULATOR GADX"/>
    <property type="match status" value="1"/>
</dbReference>
<dbReference type="EMBL" id="AP028947">
    <property type="protein sequence ID" value="BET24718.1"/>
    <property type="molecule type" value="Genomic_DNA"/>
</dbReference>
<keyword evidence="2" id="KW-0238">DNA-binding</keyword>
<dbReference type="Gene3D" id="1.10.10.60">
    <property type="entry name" value="Homeodomain-like"/>
    <property type="match status" value="1"/>
</dbReference>